<reference evidence="3" key="1">
    <citation type="submission" date="2016-10" db="EMBL/GenBank/DDBJ databases">
        <authorList>
            <person name="Varghese N."/>
            <person name="Submissions S."/>
        </authorList>
    </citation>
    <scope>NUCLEOTIDE SEQUENCE [LARGE SCALE GENOMIC DNA]</scope>
    <source>
        <strain evidence="3">ATCC 25963</strain>
    </source>
</reference>
<dbReference type="EMBL" id="FOMX01000083">
    <property type="protein sequence ID" value="SFF45477.1"/>
    <property type="molecule type" value="Genomic_DNA"/>
</dbReference>
<keyword evidence="3" id="KW-1185">Reference proteome</keyword>
<keyword evidence="1" id="KW-0472">Membrane</keyword>
<name>A0A1I2IWT6_9BACT</name>
<evidence type="ECO:0000256" key="1">
    <source>
        <dbReference type="SAM" id="Phobius"/>
    </source>
</evidence>
<accession>A0A1I2IWT6</accession>
<evidence type="ECO:0000313" key="3">
    <source>
        <dbReference type="Proteomes" id="UP000199400"/>
    </source>
</evidence>
<evidence type="ECO:0000313" key="2">
    <source>
        <dbReference type="EMBL" id="SFF45477.1"/>
    </source>
</evidence>
<sequence>MFALAIAVGGGLVYFVAWTPKMSNRAIRWSVLALLLAATVLVVVRLRRRRSVRVHRDRIDAGTPPCGGTSSTISRG</sequence>
<keyword evidence="1" id="KW-0812">Transmembrane</keyword>
<dbReference type="Proteomes" id="UP000199400">
    <property type="component" value="Unassembled WGS sequence"/>
</dbReference>
<organism evidence="2 3">
    <name type="scientific">Nannocystis exedens</name>
    <dbReference type="NCBI Taxonomy" id="54"/>
    <lineage>
        <taxon>Bacteria</taxon>
        <taxon>Pseudomonadati</taxon>
        <taxon>Myxococcota</taxon>
        <taxon>Polyangia</taxon>
        <taxon>Nannocystales</taxon>
        <taxon>Nannocystaceae</taxon>
        <taxon>Nannocystis</taxon>
    </lineage>
</organism>
<proteinExistence type="predicted"/>
<dbReference type="AlphaFoldDB" id="A0A1I2IWT6"/>
<feature type="transmembrane region" description="Helical" evidence="1">
    <location>
        <begin position="27"/>
        <end position="46"/>
    </location>
</feature>
<gene>
    <name evidence="2" type="ORF">SAMN02745121_08961</name>
</gene>
<protein>
    <submittedName>
        <fullName evidence="2">Uncharacterized protein</fullName>
    </submittedName>
</protein>
<keyword evidence="1" id="KW-1133">Transmembrane helix</keyword>